<evidence type="ECO:0000259" key="2">
    <source>
        <dbReference type="Pfam" id="PF13325"/>
    </source>
</evidence>
<comment type="caution">
    <text evidence="3">The sequence shown here is derived from an EMBL/GenBank/DDBJ whole genome shotgun (WGS) entry which is preliminary data.</text>
</comment>
<keyword evidence="4" id="KW-1185">Reference proteome</keyword>
<gene>
    <name evidence="3" type="ORF">P7K49_027462</name>
</gene>
<feature type="domain" description="FHA" evidence="1">
    <location>
        <begin position="205"/>
        <end position="265"/>
    </location>
</feature>
<accession>A0ABQ9U9I4</accession>
<dbReference type="SUPFAM" id="SSF49879">
    <property type="entry name" value="SMAD/FHA domain"/>
    <property type="match status" value="1"/>
</dbReference>
<dbReference type="EMBL" id="JASSZA010000014">
    <property type="protein sequence ID" value="KAK2093724.1"/>
    <property type="molecule type" value="Genomic_DNA"/>
</dbReference>
<evidence type="ECO:0000259" key="1">
    <source>
        <dbReference type="Pfam" id="PF00498"/>
    </source>
</evidence>
<dbReference type="Pfam" id="PF13325">
    <property type="entry name" value="MCRS_N"/>
    <property type="match status" value="2"/>
</dbReference>
<evidence type="ECO:0000313" key="3">
    <source>
        <dbReference type="EMBL" id="KAK2093724.1"/>
    </source>
</evidence>
<name>A0ABQ9U9I4_SAGOE</name>
<protein>
    <recommendedName>
        <fullName evidence="5">FHA domain-containing protein</fullName>
    </recommendedName>
</protein>
<proteinExistence type="predicted"/>
<dbReference type="PANTHER" id="PTHR13233:SF0">
    <property type="entry name" value="MICROSPHERULE PROTEIN 1"/>
    <property type="match status" value="1"/>
</dbReference>
<reference evidence="3 4" key="1">
    <citation type="submission" date="2023-05" db="EMBL/GenBank/DDBJ databases">
        <title>B98-5 Cell Line De Novo Hybrid Assembly: An Optical Mapping Approach.</title>
        <authorList>
            <person name="Kananen K."/>
            <person name="Auerbach J.A."/>
            <person name="Kautto E."/>
            <person name="Blachly J.S."/>
        </authorList>
    </citation>
    <scope>NUCLEOTIDE SEQUENCE [LARGE SCALE GENOMIC DNA]</scope>
    <source>
        <strain evidence="3">B95-8</strain>
        <tissue evidence="3">Cell line</tissue>
    </source>
</reference>
<sequence>MDKDSQGLLYSSLMASGTASHSEDEESLAGQNWASSQALGTISKWRSSSRFIKRKKFNDKQPPALLCHAAQPQPPGLTKYMKKNKQPLQVTKDMGHWKPADDLLLFNAVLQTNDLTSIHLGIHPEQSPFQQAKEQLLRKVGSISQPILETFQDMLHRHPDVFYLACTAKALQAHWQLMKHYYPLEGQKVQSLPKGTKATNDNQIDVDLSLEGPAWKISRKQGVIKLKNKGDFFITNEGRRPIYINGQPVLCGSKWCLSNNSVIEIASQPFISLINQDLIALIRAEAAKITPQ</sequence>
<dbReference type="InterPro" id="IPR037912">
    <property type="entry name" value="MCRS1"/>
</dbReference>
<dbReference type="Pfam" id="PF00498">
    <property type="entry name" value="FHA"/>
    <property type="match status" value="1"/>
</dbReference>
<dbReference type="InterPro" id="IPR008984">
    <property type="entry name" value="SMAD_FHA_dom_sf"/>
</dbReference>
<feature type="domain" description="Microspherule protein N-terminal" evidence="2">
    <location>
        <begin position="126"/>
        <end position="198"/>
    </location>
</feature>
<evidence type="ECO:0008006" key="5">
    <source>
        <dbReference type="Google" id="ProtNLM"/>
    </source>
</evidence>
<dbReference type="Proteomes" id="UP001266305">
    <property type="component" value="Unassembled WGS sequence"/>
</dbReference>
<dbReference type="InterPro" id="IPR000253">
    <property type="entry name" value="FHA_dom"/>
</dbReference>
<feature type="domain" description="Microspherule protein N-terminal" evidence="2">
    <location>
        <begin position="96"/>
        <end position="123"/>
    </location>
</feature>
<organism evidence="3 4">
    <name type="scientific">Saguinus oedipus</name>
    <name type="common">Cotton-top tamarin</name>
    <name type="synonym">Oedipomidas oedipus</name>
    <dbReference type="NCBI Taxonomy" id="9490"/>
    <lineage>
        <taxon>Eukaryota</taxon>
        <taxon>Metazoa</taxon>
        <taxon>Chordata</taxon>
        <taxon>Craniata</taxon>
        <taxon>Vertebrata</taxon>
        <taxon>Euteleostomi</taxon>
        <taxon>Mammalia</taxon>
        <taxon>Eutheria</taxon>
        <taxon>Euarchontoglires</taxon>
        <taxon>Primates</taxon>
        <taxon>Haplorrhini</taxon>
        <taxon>Platyrrhini</taxon>
        <taxon>Cebidae</taxon>
        <taxon>Callitrichinae</taxon>
        <taxon>Saguinus</taxon>
    </lineage>
</organism>
<dbReference type="InterPro" id="IPR025999">
    <property type="entry name" value="MCRS_N"/>
</dbReference>
<evidence type="ECO:0000313" key="4">
    <source>
        <dbReference type="Proteomes" id="UP001266305"/>
    </source>
</evidence>
<dbReference type="CDD" id="cd22687">
    <property type="entry name" value="FHA_MCRS1"/>
    <property type="match status" value="1"/>
</dbReference>
<dbReference type="PANTHER" id="PTHR13233">
    <property type="entry name" value="MICROSPHERULE PROTEIN 1"/>
    <property type="match status" value="1"/>
</dbReference>